<dbReference type="RefSeq" id="WP_248631578.1">
    <property type="nucleotide sequence ID" value="NZ_JALPTH010000002.1"/>
</dbReference>
<feature type="region of interest" description="Disordered" evidence="1">
    <location>
        <begin position="1"/>
        <end position="35"/>
    </location>
</feature>
<feature type="compositionally biased region" description="Low complexity" evidence="1">
    <location>
        <begin position="1"/>
        <end position="30"/>
    </location>
</feature>
<feature type="transmembrane region" description="Helical" evidence="2">
    <location>
        <begin position="66"/>
        <end position="87"/>
    </location>
</feature>
<evidence type="ECO:0000256" key="2">
    <source>
        <dbReference type="SAM" id="Phobius"/>
    </source>
</evidence>
<keyword evidence="2" id="KW-0472">Membrane</keyword>
<reference evidence="3 4" key="1">
    <citation type="submission" date="2022-04" db="EMBL/GenBank/DDBJ databases">
        <title>Streptomyces sp. nov. LCR6-01 isolated from Lichen of Dirinaria sp.</title>
        <authorList>
            <person name="Kanchanasin P."/>
            <person name="Tanasupawat S."/>
            <person name="Phongsopitanun W."/>
        </authorList>
    </citation>
    <scope>NUCLEOTIDE SEQUENCE [LARGE SCALE GENOMIC DNA]</scope>
    <source>
        <strain evidence="3 4">LCR6-01</strain>
    </source>
</reference>
<proteinExistence type="predicted"/>
<dbReference type="Proteomes" id="UP001522868">
    <property type="component" value="Unassembled WGS sequence"/>
</dbReference>
<protein>
    <submittedName>
        <fullName evidence="3">SpdD protein</fullName>
    </submittedName>
</protein>
<evidence type="ECO:0000313" key="4">
    <source>
        <dbReference type="Proteomes" id="UP001522868"/>
    </source>
</evidence>
<gene>
    <name evidence="3" type="ORF">M1O15_03005</name>
</gene>
<comment type="caution">
    <text evidence="3">The sequence shown here is derived from an EMBL/GenBank/DDBJ whole genome shotgun (WGS) entry which is preliminary data.</text>
</comment>
<sequence>MFKPQYPTPDTYTPTALPQAPAALDRTAAPAPAPAHRPGLVDLAQRNPAAAVVGVVVTGVVLTSTLLAVAITGLALAISGTVLLALVRMLRQDFRR</sequence>
<keyword evidence="4" id="KW-1185">Reference proteome</keyword>
<evidence type="ECO:0000313" key="3">
    <source>
        <dbReference type="EMBL" id="MCK8676400.1"/>
    </source>
</evidence>
<dbReference type="EMBL" id="JALPTH010000002">
    <property type="protein sequence ID" value="MCK8676400.1"/>
    <property type="molecule type" value="Genomic_DNA"/>
</dbReference>
<evidence type="ECO:0000256" key="1">
    <source>
        <dbReference type="SAM" id="MobiDB-lite"/>
    </source>
</evidence>
<keyword evidence="2" id="KW-1133">Transmembrane helix</keyword>
<organism evidence="3 4">
    <name type="scientific">Streptomyces lichenis</name>
    <dbReference type="NCBI Taxonomy" id="2306967"/>
    <lineage>
        <taxon>Bacteria</taxon>
        <taxon>Bacillati</taxon>
        <taxon>Actinomycetota</taxon>
        <taxon>Actinomycetes</taxon>
        <taxon>Kitasatosporales</taxon>
        <taxon>Streptomycetaceae</taxon>
        <taxon>Streptomyces</taxon>
    </lineage>
</organism>
<name>A0ABT0I4Z3_9ACTN</name>
<keyword evidence="2" id="KW-0812">Transmembrane</keyword>
<accession>A0ABT0I4Z3</accession>